<protein>
    <recommendedName>
        <fullName evidence="1">Vacuolar fusion protein MON1 homolog</fullName>
    </recommendedName>
</protein>
<dbReference type="PANTHER" id="PTHR13027:SF7">
    <property type="entry name" value="VACUOLAR FUSION PROTEIN MON1 HOMOLOG"/>
    <property type="match status" value="1"/>
</dbReference>
<feature type="compositionally biased region" description="Acidic residues" evidence="2">
    <location>
        <begin position="63"/>
        <end position="74"/>
    </location>
</feature>
<keyword evidence="4" id="KW-1185">Reference proteome</keyword>
<comment type="function">
    <text evidence="1">Plays an important role in membrane trafficking through the secretory apparatus.</text>
</comment>
<feature type="region of interest" description="Disordered" evidence="2">
    <location>
        <begin position="1"/>
        <end position="86"/>
    </location>
</feature>
<dbReference type="EMBL" id="JACGWL010000002">
    <property type="protein sequence ID" value="KAK4408952.1"/>
    <property type="molecule type" value="Genomic_DNA"/>
</dbReference>
<sequence length="317" mass="34514">MPSNSNSSPSSSSSDNDDQNPNSNPDPSPNPKPNANPVSIDQSLDAIENQLASISMSSRATVDDEEEVGEEEGQPVEQLKITNGSLSEEIGEEGATDYIEDEHIATSSMAESSGVIKESPPFVWRNNLEAHEVERPLSPSSSGYAGEMGSTSGGDEIIDDDEDGNEIREVGNGVWGPMNSGFRENAIVMRYGDEHKLAGFSATLQAIISFVENGRDRVKLVRAGKHQATERQFSKFLKRSHKSRMKHEEDSSSSSRVRQLRGTWITVLMGRLLSMQRILILTKSVNRCFEKEAKMDDGHHGRGGTELSSLASCSQAG</sequence>
<comment type="caution">
    <text evidence="3">The sequence shown here is derived from an EMBL/GenBank/DDBJ whole genome shotgun (WGS) entry which is preliminary data.</text>
</comment>
<dbReference type="AlphaFoldDB" id="A0AAE1XBP2"/>
<evidence type="ECO:0000313" key="3">
    <source>
        <dbReference type="EMBL" id="KAK4408952.1"/>
    </source>
</evidence>
<feature type="compositionally biased region" description="Polar residues" evidence="2">
    <location>
        <begin position="50"/>
        <end position="60"/>
    </location>
</feature>
<name>A0AAE1XBP2_9LAMI</name>
<feature type="compositionally biased region" description="Polar residues" evidence="2">
    <location>
        <begin position="306"/>
        <end position="317"/>
    </location>
</feature>
<dbReference type="GO" id="GO:0006623">
    <property type="term" value="P:protein targeting to vacuole"/>
    <property type="evidence" value="ECO:0007669"/>
    <property type="project" value="UniProtKB-UniRule"/>
</dbReference>
<dbReference type="InterPro" id="IPR004353">
    <property type="entry name" value="Mon1"/>
</dbReference>
<evidence type="ECO:0000313" key="4">
    <source>
        <dbReference type="Proteomes" id="UP001289374"/>
    </source>
</evidence>
<evidence type="ECO:0000256" key="2">
    <source>
        <dbReference type="SAM" id="MobiDB-lite"/>
    </source>
</evidence>
<dbReference type="Proteomes" id="UP001289374">
    <property type="component" value="Unassembled WGS sequence"/>
</dbReference>
<gene>
    <name evidence="3" type="ORF">Sango_0476200</name>
</gene>
<feature type="compositionally biased region" description="Low complexity" evidence="2">
    <location>
        <begin position="1"/>
        <end position="23"/>
    </location>
</feature>
<dbReference type="PANTHER" id="PTHR13027">
    <property type="entry name" value="SAND PROTEIN-RELATED"/>
    <property type="match status" value="1"/>
</dbReference>
<organism evidence="3 4">
    <name type="scientific">Sesamum angolense</name>
    <dbReference type="NCBI Taxonomy" id="2727404"/>
    <lineage>
        <taxon>Eukaryota</taxon>
        <taxon>Viridiplantae</taxon>
        <taxon>Streptophyta</taxon>
        <taxon>Embryophyta</taxon>
        <taxon>Tracheophyta</taxon>
        <taxon>Spermatophyta</taxon>
        <taxon>Magnoliopsida</taxon>
        <taxon>eudicotyledons</taxon>
        <taxon>Gunneridae</taxon>
        <taxon>Pentapetalae</taxon>
        <taxon>asterids</taxon>
        <taxon>lamiids</taxon>
        <taxon>Lamiales</taxon>
        <taxon>Pedaliaceae</taxon>
        <taxon>Sesamum</taxon>
    </lineage>
</organism>
<reference evidence="3" key="2">
    <citation type="journal article" date="2024" name="Plant">
        <title>Genomic evolution and insights into agronomic trait innovations of Sesamum species.</title>
        <authorList>
            <person name="Miao H."/>
            <person name="Wang L."/>
            <person name="Qu L."/>
            <person name="Liu H."/>
            <person name="Sun Y."/>
            <person name="Le M."/>
            <person name="Wang Q."/>
            <person name="Wei S."/>
            <person name="Zheng Y."/>
            <person name="Lin W."/>
            <person name="Duan Y."/>
            <person name="Cao H."/>
            <person name="Xiong S."/>
            <person name="Wang X."/>
            <person name="Wei L."/>
            <person name="Li C."/>
            <person name="Ma Q."/>
            <person name="Ju M."/>
            <person name="Zhao R."/>
            <person name="Li G."/>
            <person name="Mu C."/>
            <person name="Tian Q."/>
            <person name="Mei H."/>
            <person name="Zhang T."/>
            <person name="Gao T."/>
            <person name="Zhang H."/>
        </authorList>
    </citation>
    <scope>NUCLEOTIDE SEQUENCE</scope>
    <source>
        <strain evidence="3">K16</strain>
    </source>
</reference>
<feature type="compositionally biased region" description="Pro residues" evidence="2">
    <location>
        <begin position="24"/>
        <end position="34"/>
    </location>
</feature>
<proteinExistence type="inferred from homology"/>
<reference evidence="3" key="1">
    <citation type="submission" date="2020-06" db="EMBL/GenBank/DDBJ databases">
        <authorList>
            <person name="Li T."/>
            <person name="Hu X."/>
            <person name="Zhang T."/>
            <person name="Song X."/>
            <person name="Zhang H."/>
            <person name="Dai N."/>
            <person name="Sheng W."/>
            <person name="Hou X."/>
            <person name="Wei L."/>
        </authorList>
    </citation>
    <scope>NUCLEOTIDE SEQUENCE</scope>
    <source>
        <strain evidence="3">K16</strain>
        <tissue evidence="3">Leaf</tissue>
    </source>
</reference>
<comment type="similarity">
    <text evidence="1">Belongs to the MON1/SAND family.</text>
</comment>
<accession>A0AAE1XBP2</accession>
<feature type="region of interest" description="Disordered" evidence="2">
    <location>
        <begin position="295"/>
        <end position="317"/>
    </location>
</feature>
<evidence type="ECO:0000256" key="1">
    <source>
        <dbReference type="RuleBase" id="RU367048"/>
    </source>
</evidence>